<protein>
    <submittedName>
        <fullName evidence="1">Uncharacterized protein</fullName>
    </submittedName>
</protein>
<dbReference type="PaxDb" id="537011-PREVCOP_04621"/>
<keyword evidence="2" id="KW-1185">Reference proteome</keyword>
<proteinExistence type="predicted"/>
<sequence>MKTQKKKPKNLQKREILLFFAEKKDGKGNISLSVISHKSCNNS</sequence>
<evidence type="ECO:0000313" key="2">
    <source>
        <dbReference type="Proteomes" id="UP000004477"/>
    </source>
</evidence>
<evidence type="ECO:0000313" key="1">
    <source>
        <dbReference type="EMBL" id="EFB35717.1"/>
    </source>
</evidence>
<gene>
    <name evidence="1" type="ORF">PREVCOP_04621</name>
</gene>
<dbReference type="STRING" id="537011.PREVCOP_04621"/>
<organism evidence="1 2">
    <name type="scientific">Segatella copri DSM 18205</name>
    <dbReference type="NCBI Taxonomy" id="537011"/>
    <lineage>
        <taxon>Bacteria</taxon>
        <taxon>Pseudomonadati</taxon>
        <taxon>Bacteroidota</taxon>
        <taxon>Bacteroidia</taxon>
        <taxon>Bacteroidales</taxon>
        <taxon>Prevotellaceae</taxon>
        <taxon>Segatella</taxon>
    </lineage>
</organism>
<dbReference type="HOGENOM" id="CLU_3237609_0_0_10"/>
<accession>D1PBP1</accession>
<dbReference type="EMBL" id="ACBX02000012">
    <property type="protein sequence ID" value="EFB35717.1"/>
    <property type="molecule type" value="Genomic_DNA"/>
</dbReference>
<dbReference type="AlphaFoldDB" id="D1PBP1"/>
<dbReference type="Proteomes" id="UP000004477">
    <property type="component" value="Unassembled WGS sequence"/>
</dbReference>
<comment type="caution">
    <text evidence="1">The sequence shown here is derived from an EMBL/GenBank/DDBJ whole genome shotgun (WGS) entry which is preliminary data.</text>
</comment>
<reference evidence="1" key="1">
    <citation type="submission" date="2009-11" db="EMBL/GenBank/DDBJ databases">
        <authorList>
            <person name="Weinstock G."/>
            <person name="Sodergren E."/>
            <person name="Clifton S."/>
            <person name="Fulton L."/>
            <person name="Fulton B."/>
            <person name="Courtney L."/>
            <person name="Fronick C."/>
            <person name="Harrison M."/>
            <person name="Strong C."/>
            <person name="Farmer C."/>
            <person name="Delahaunty K."/>
            <person name="Markovic C."/>
            <person name="Hall O."/>
            <person name="Minx P."/>
            <person name="Tomlinson C."/>
            <person name="Mitreva M."/>
            <person name="Nelson J."/>
            <person name="Hou S."/>
            <person name="Wollam A."/>
            <person name="Pepin K.H."/>
            <person name="Johnson M."/>
            <person name="Bhonagiri V."/>
            <person name="Nash W.E."/>
            <person name="Warren W."/>
            <person name="Chinwalla A."/>
            <person name="Mardis E.R."/>
            <person name="Wilson R.K."/>
        </authorList>
    </citation>
    <scope>NUCLEOTIDE SEQUENCE [LARGE SCALE GENOMIC DNA]</scope>
    <source>
        <strain evidence="1">DSM 18205</strain>
    </source>
</reference>
<name>D1PBP1_9BACT</name>